<gene>
    <name evidence="9" type="ORF">PUN28_007183</name>
</gene>
<comment type="cofactor">
    <cofactor evidence="1">
        <name>FAD</name>
        <dbReference type="ChEBI" id="CHEBI:57692"/>
    </cofactor>
</comment>
<dbReference type="SUPFAM" id="SSF54373">
    <property type="entry name" value="FAD-linked reductases, C-terminal domain"/>
    <property type="match status" value="1"/>
</dbReference>
<evidence type="ECO:0000256" key="3">
    <source>
        <dbReference type="ARBA" id="ARBA00022630"/>
    </source>
</evidence>
<name>A0AAW2G4W6_9HYME</name>
<dbReference type="PROSITE" id="PS00624">
    <property type="entry name" value="GMC_OXRED_2"/>
    <property type="match status" value="1"/>
</dbReference>
<evidence type="ECO:0000256" key="1">
    <source>
        <dbReference type="ARBA" id="ARBA00001974"/>
    </source>
</evidence>
<evidence type="ECO:0000256" key="5">
    <source>
        <dbReference type="RuleBase" id="RU003968"/>
    </source>
</evidence>
<dbReference type="SUPFAM" id="SSF51905">
    <property type="entry name" value="FAD/NAD(P)-binding domain"/>
    <property type="match status" value="1"/>
</dbReference>
<keyword evidence="3 5" id="KW-0285">Flavoprotein</keyword>
<dbReference type="InterPro" id="IPR012132">
    <property type="entry name" value="GMC_OxRdtase"/>
</dbReference>
<evidence type="ECO:0000313" key="9">
    <source>
        <dbReference type="EMBL" id="KAL0122269.1"/>
    </source>
</evidence>
<comment type="caution">
    <text evidence="9">The sequence shown here is derived from an EMBL/GenBank/DDBJ whole genome shotgun (WGS) entry which is preliminary data.</text>
</comment>
<evidence type="ECO:0000256" key="2">
    <source>
        <dbReference type="ARBA" id="ARBA00010790"/>
    </source>
</evidence>
<protein>
    <recommendedName>
        <fullName evidence="7 8">Glucose-methanol-choline oxidoreductase N-terminal domain-containing protein</fullName>
    </recommendedName>
</protein>
<dbReference type="PROSITE" id="PS00623">
    <property type="entry name" value="GMC_OXRED_1"/>
    <property type="match status" value="1"/>
</dbReference>
<dbReference type="Pfam" id="PF00732">
    <property type="entry name" value="GMC_oxred_N"/>
    <property type="match status" value="1"/>
</dbReference>
<dbReference type="PANTHER" id="PTHR11552">
    <property type="entry name" value="GLUCOSE-METHANOL-CHOLINE GMC OXIDOREDUCTASE"/>
    <property type="match status" value="1"/>
</dbReference>
<dbReference type="InterPro" id="IPR000172">
    <property type="entry name" value="GMC_OxRdtase_N"/>
</dbReference>
<dbReference type="GO" id="GO:0016614">
    <property type="term" value="F:oxidoreductase activity, acting on CH-OH group of donors"/>
    <property type="evidence" value="ECO:0007669"/>
    <property type="project" value="InterPro"/>
</dbReference>
<evidence type="ECO:0000256" key="6">
    <source>
        <dbReference type="SAM" id="Phobius"/>
    </source>
</evidence>
<feature type="domain" description="Glucose-methanol-choline oxidoreductase N-terminal" evidence="7">
    <location>
        <begin position="125"/>
        <end position="148"/>
    </location>
</feature>
<dbReference type="InterPro" id="IPR036188">
    <property type="entry name" value="FAD/NAD-bd_sf"/>
</dbReference>
<evidence type="ECO:0000259" key="7">
    <source>
        <dbReference type="PROSITE" id="PS00623"/>
    </source>
</evidence>
<evidence type="ECO:0000256" key="4">
    <source>
        <dbReference type="ARBA" id="ARBA00022827"/>
    </source>
</evidence>
<keyword evidence="6" id="KW-0812">Transmembrane</keyword>
<evidence type="ECO:0000259" key="8">
    <source>
        <dbReference type="PROSITE" id="PS00624"/>
    </source>
</evidence>
<dbReference type="AlphaFoldDB" id="A0AAW2G4W6"/>
<dbReference type="GO" id="GO:0050660">
    <property type="term" value="F:flavin adenine dinucleotide binding"/>
    <property type="evidence" value="ECO:0007669"/>
    <property type="project" value="InterPro"/>
</dbReference>
<dbReference type="Gene3D" id="3.30.560.10">
    <property type="entry name" value="Glucose Oxidase, domain 3"/>
    <property type="match status" value="2"/>
</dbReference>
<dbReference type="PIRSF" id="PIRSF000137">
    <property type="entry name" value="Alcohol_oxidase"/>
    <property type="match status" value="1"/>
</dbReference>
<sequence>MLIVIKLLLFAFVSTLVTLFLFYIHFVFIFDTYFQWFLNDVQDLQEYDYIVVGAGSAGTIIATNLAENGHKILLLEAGGTAPFFLDIPLLGSLIQNTIYDWQYTTVSQDYACKGLINNQSRWPRGKILGGSSRLNYMAYVLGHQLDYETWFPDFDEFTKTDESISISKLKWNTDFADIFLEAIKESNHNISDLNLQLNTGFMKAQLTMENSKRWSSDKLLYKKFNNHLTVLTHAHATKILINLDKTEGIEFIRFGNKYTAIGKEGVILSAGAIESPKLLMLSGIGPKEHLKEFDINVISDLPVGQNLVDHILTGLDLIVLNSSIGLNLSDIFNPMSALSYFLFGKGPWTSSGIEVFGTLYSPLQTNKSVAPDLQLMILPFGASKDNGLISKKAMGISDEVYNKYFAPLLNQNTITIAPVLLHPKSKGELRLRSNDPFQKPLINPKYLSNADDINTLIEGLYFIKKLMNTTTLRKYGASLNKKSFPGCEDHVFDTKEYWKCYIQHLTLTSYHPAGTCRVGDVVDETFKVYNVKNLYIVDASIFPSLPSGNINAPVMAVAQKAVRFFKNKIAEKKRKLKQLKSSNVCYVFNICSNMENCDRFDIFNLVKKKIK</sequence>
<dbReference type="Gene3D" id="3.50.50.60">
    <property type="entry name" value="FAD/NAD(P)-binding domain"/>
    <property type="match status" value="2"/>
</dbReference>
<keyword evidence="6" id="KW-0472">Membrane</keyword>
<feature type="domain" description="Glucose-methanol-choline oxidoreductase N-terminal" evidence="8">
    <location>
        <begin position="271"/>
        <end position="285"/>
    </location>
</feature>
<evidence type="ECO:0000313" key="10">
    <source>
        <dbReference type="Proteomes" id="UP001430953"/>
    </source>
</evidence>
<dbReference type="Pfam" id="PF05199">
    <property type="entry name" value="GMC_oxred_C"/>
    <property type="match status" value="1"/>
</dbReference>
<reference evidence="9 10" key="1">
    <citation type="submission" date="2023-03" db="EMBL/GenBank/DDBJ databases">
        <title>High recombination rates correlate with genetic variation in Cardiocondyla obscurior ants.</title>
        <authorList>
            <person name="Errbii M."/>
        </authorList>
    </citation>
    <scope>NUCLEOTIDE SEQUENCE [LARGE SCALE GENOMIC DNA]</scope>
    <source>
        <strain evidence="9">Alpha-2009</strain>
        <tissue evidence="9">Whole body</tissue>
    </source>
</reference>
<dbReference type="Proteomes" id="UP001430953">
    <property type="component" value="Unassembled WGS sequence"/>
</dbReference>
<organism evidence="9 10">
    <name type="scientific">Cardiocondyla obscurior</name>
    <dbReference type="NCBI Taxonomy" id="286306"/>
    <lineage>
        <taxon>Eukaryota</taxon>
        <taxon>Metazoa</taxon>
        <taxon>Ecdysozoa</taxon>
        <taxon>Arthropoda</taxon>
        <taxon>Hexapoda</taxon>
        <taxon>Insecta</taxon>
        <taxon>Pterygota</taxon>
        <taxon>Neoptera</taxon>
        <taxon>Endopterygota</taxon>
        <taxon>Hymenoptera</taxon>
        <taxon>Apocrita</taxon>
        <taxon>Aculeata</taxon>
        <taxon>Formicoidea</taxon>
        <taxon>Formicidae</taxon>
        <taxon>Myrmicinae</taxon>
        <taxon>Cardiocondyla</taxon>
    </lineage>
</organism>
<comment type="similarity">
    <text evidence="2 5">Belongs to the GMC oxidoreductase family.</text>
</comment>
<proteinExistence type="inferred from homology"/>
<dbReference type="EMBL" id="JADYXP020000006">
    <property type="protein sequence ID" value="KAL0122269.1"/>
    <property type="molecule type" value="Genomic_DNA"/>
</dbReference>
<keyword evidence="6" id="KW-1133">Transmembrane helix</keyword>
<feature type="transmembrane region" description="Helical" evidence="6">
    <location>
        <begin position="7"/>
        <end position="29"/>
    </location>
</feature>
<keyword evidence="10" id="KW-1185">Reference proteome</keyword>
<accession>A0AAW2G4W6</accession>
<dbReference type="PANTHER" id="PTHR11552:SF147">
    <property type="entry name" value="CHOLINE DEHYDROGENASE, MITOCHONDRIAL"/>
    <property type="match status" value="1"/>
</dbReference>
<dbReference type="InterPro" id="IPR007867">
    <property type="entry name" value="GMC_OxRtase_C"/>
</dbReference>
<keyword evidence="4 5" id="KW-0274">FAD</keyword>